<protein>
    <submittedName>
        <fullName evidence="6">Uncharacterized protein</fullName>
    </submittedName>
</protein>
<keyword evidence="3" id="KW-0808">Transferase</keyword>
<dbReference type="EMBL" id="JBHFFA010000001">
    <property type="protein sequence ID" value="KAL2653132.1"/>
    <property type="molecule type" value="Genomic_DNA"/>
</dbReference>
<name>A0ABD1ZNV1_9MARC</name>
<evidence type="ECO:0000256" key="5">
    <source>
        <dbReference type="ARBA" id="ARBA00023180"/>
    </source>
</evidence>
<proteinExistence type="predicted"/>
<dbReference type="Pfam" id="PF02485">
    <property type="entry name" value="Branch"/>
    <property type="match status" value="1"/>
</dbReference>
<dbReference type="InterPro" id="IPR044174">
    <property type="entry name" value="BC10-like"/>
</dbReference>
<dbReference type="AlphaFoldDB" id="A0ABD1ZNV1"/>
<evidence type="ECO:0000256" key="2">
    <source>
        <dbReference type="ARBA" id="ARBA00022676"/>
    </source>
</evidence>
<keyword evidence="5" id="KW-0325">Glycoprotein</keyword>
<evidence type="ECO:0000256" key="4">
    <source>
        <dbReference type="ARBA" id="ARBA00023136"/>
    </source>
</evidence>
<dbReference type="GO" id="GO:0016757">
    <property type="term" value="F:glycosyltransferase activity"/>
    <property type="evidence" value="ECO:0007669"/>
    <property type="project" value="UniProtKB-KW"/>
</dbReference>
<gene>
    <name evidence="6" type="ORF">R1flu_021260</name>
</gene>
<comment type="caution">
    <text evidence="6">The sequence shown here is derived from an EMBL/GenBank/DDBJ whole genome shotgun (WGS) entry which is preliminary data.</text>
</comment>
<reference evidence="6 7" key="1">
    <citation type="submission" date="2024-09" db="EMBL/GenBank/DDBJ databases">
        <title>Chromosome-scale assembly of Riccia fluitans.</title>
        <authorList>
            <person name="Paukszto L."/>
            <person name="Sawicki J."/>
            <person name="Karawczyk K."/>
            <person name="Piernik-Szablinska J."/>
            <person name="Szczecinska M."/>
            <person name="Mazdziarz M."/>
        </authorList>
    </citation>
    <scope>NUCLEOTIDE SEQUENCE [LARGE SCALE GENOMIC DNA]</scope>
    <source>
        <strain evidence="6">Rf_01</strain>
        <tissue evidence="6">Aerial parts of the thallus</tissue>
    </source>
</reference>
<keyword evidence="7" id="KW-1185">Reference proteome</keyword>
<evidence type="ECO:0000313" key="7">
    <source>
        <dbReference type="Proteomes" id="UP001605036"/>
    </source>
</evidence>
<evidence type="ECO:0000256" key="1">
    <source>
        <dbReference type="ARBA" id="ARBA00004606"/>
    </source>
</evidence>
<dbReference type="PANTHER" id="PTHR31042">
    <property type="entry name" value="CORE-2/I-BRANCHING BETA-1,6-N-ACETYLGLUCOSAMINYLTRANSFERASE FAMILY PROTEIN-RELATED"/>
    <property type="match status" value="1"/>
</dbReference>
<comment type="subcellular location">
    <subcellularLocation>
        <location evidence="1">Membrane</location>
        <topology evidence="1">Single-pass type II membrane protein</topology>
    </subcellularLocation>
</comment>
<evidence type="ECO:0000256" key="3">
    <source>
        <dbReference type="ARBA" id="ARBA00022679"/>
    </source>
</evidence>
<dbReference type="GO" id="GO:0016020">
    <property type="term" value="C:membrane"/>
    <property type="evidence" value="ECO:0007669"/>
    <property type="project" value="UniProtKB-SubCell"/>
</dbReference>
<organism evidence="6 7">
    <name type="scientific">Riccia fluitans</name>
    <dbReference type="NCBI Taxonomy" id="41844"/>
    <lineage>
        <taxon>Eukaryota</taxon>
        <taxon>Viridiplantae</taxon>
        <taxon>Streptophyta</taxon>
        <taxon>Embryophyta</taxon>
        <taxon>Marchantiophyta</taxon>
        <taxon>Marchantiopsida</taxon>
        <taxon>Marchantiidae</taxon>
        <taxon>Marchantiales</taxon>
        <taxon>Ricciaceae</taxon>
        <taxon>Riccia</taxon>
    </lineage>
</organism>
<keyword evidence="4" id="KW-0472">Membrane</keyword>
<accession>A0ABD1ZNV1</accession>
<keyword evidence="2" id="KW-0328">Glycosyltransferase</keyword>
<sequence>MTKIGQLNYLRHLDSKSLALHPFDEARASRNKANLDMKSLHIYNVSEVGRGENLLHSWSDDELLRTALKSDRRAMKEMVIKGITRADIQEKIALKFLVERDLGLEPLWARFLSGNGNRYMHTNPSQPVFLEGVFRGRIIPGMEVEPNSLAFAAAARRLLANAVLGDPMNEWN</sequence>
<dbReference type="InterPro" id="IPR003406">
    <property type="entry name" value="Glyco_trans_14"/>
</dbReference>
<dbReference type="Proteomes" id="UP001605036">
    <property type="component" value="Unassembled WGS sequence"/>
</dbReference>
<evidence type="ECO:0000313" key="6">
    <source>
        <dbReference type="EMBL" id="KAL2653132.1"/>
    </source>
</evidence>
<dbReference type="PANTHER" id="PTHR31042:SF140">
    <property type="entry name" value="CORE-2_I-BRANCHING BETA-1,6-N-ACETYLGLUCOSAMINYLTRANSFERASE FAMILY PROTEIN"/>
    <property type="match status" value="1"/>
</dbReference>